<gene>
    <name evidence="2" type="ORF">AC578_3063</name>
</gene>
<dbReference type="AlphaFoldDB" id="A0A139H3X4"/>
<keyword evidence="3" id="KW-1185">Reference proteome</keyword>
<reference evidence="2 3" key="1">
    <citation type="submission" date="2015-07" db="EMBL/GenBank/DDBJ databases">
        <title>Comparative genomics of the Sigatoka disease complex on banana suggests a link between parallel evolutionary changes in Pseudocercospora fijiensis and Pseudocercospora eumusae and increased virulence on the banana host.</title>
        <authorList>
            <person name="Chang T.-C."/>
            <person name="Salvucci A."/>
            <person name="Crous P.W."/>
            <person name="Stergiopoulos I."/>
        </authorList>
    </citation>
    <scope>NUCLEOTIDE SEQUENCE [LARGE SCALE GENOMIC DNA]</scope>
    <source>
        <strain evidence="2 3">CBS 114824</strain>
    </source>
</reference>
<evidence type="ECO:0000256" key="1">
    <source>
        <dbReference type="SAM" id="MobiDB-lite"/>
    </source>
</evidence>
<name>A0A139H3X4_9PEZI</name>
<feature type="compositionally biased region" description="Acidic residues" evidence="1">
    <location>
        <begin position="106"/>
        <end position="120"/>
    </location>
</feature>
<dbReference type="Proteomes" id="UP000070133">
    <property type="component" value="Unassembled WGS sequence"/>
</dbReference>
<feature type="region of interest" description="Disordered" evidence="1">
    <location>
        <begin position="58"/>
        <end position="120"/>
    </location>
</feature>
<sequence>MTPKEQQTFTFETMAVVLYCVLESGITLGDKHYQLMSALDGHRSANAFNHQFRKVKARAKELKQRAGGGKKRGRKDVQVEEGVGGGDDEEIPRRKKAKTKVKEEKAEEEEDDDDDGLGEL</sequence>
<dbReference type="EMBL" id="LFZN01000151">
    <property type="protein sequence ID" value="KXS97157.1"/>
    <property type="molecule type" value="Genomic_DNA"/>
</dbReference>
<dbReference type="OrthoDB" id="3938057at2759"/>
<comment type="caution">
    <text evidence="2">The sequence shown here is derived from an EMBL/GenBank/DDBJ whole genome shotgun (WGS) entry which is preliminary data.</text>
</comment>
<accession>A0A139H3X4</accession>
<proteinExistence type="predicted"/>
<evidence type="ECO:0000313" key="2">
    <source>
        <dbReference type="EMBL" id="KXS97157.1"/>
    </source>
</evidence>
<protein>
    <submittedName>
        <fullName evidence="2">Uncharacterized protein</fullName>
    </submittedName>
</protein>
<organism evidence="2 3">
    <name type="scientific">Pseudocercospora eumusae</name>
    <dbReference type="NCBI Taxonomy" id="321146"/>
    <lineage>
        <taxon>Eukaryota</taxon>
        <taxon>Fungi</taxon>
        <taxon>Dikarya</taxon>
        <taxon>Ascomycota</taxon>
        <taxon>Pezizomycotina</taxon>
        <taxon>Dothideomycetes</taxon>
        <taxon>Dothideomycetidae</taxon>
        <taxon>Mycosphaerellales</taxon>
        <taxon>Mycosphaerellaceae</taxon>
        <taxon>Pseudocercospora</taxon>
    </lineage>
</organism>
<evidence type="ECO:0000313" key="3">
    <source>
        <dbReference type="Proteomes" id="UP000070133"/>
    </source>
</evidence>